<dbReference type="AlphaFoldDB" id="A0A9P0DXU1"/>
<evidence type="ECO:0000256" key="1">
    <source>
        <dbReference type="SAM" id="SignalP"/>
    </source>
</evidence>
<dbReference type="EMBL" id="OU900096">
    <property type="protein sequence ID" value="CAH1181656.1"/>
    <property type="molecule type" value="Genomic_DNA"/>
</dbReference>
<name>A0A9P0DXU1_PHYSR</name>
<feature type="signal peptide" evidence="1">
    <location>
        <begin position="1"/>
        <end position="20"/>
    </location>
</feature>
<proteinExistence type="predicted"/>
<sequence length="125" mass="14330">MKISTLLVLLFAVMFSKIDSFEMDGCLCKIGSTPRRDFDGTIKCWQDDVYNITECMTKAPGCRCSDPTAEVLESDDEVVCSNLGIKNTVKRWPCENKDEWILYLSAKKNHDIKQKEARVSRENRN</sequence>
<evidence type="ECO:0000313" key="3">
    <source>
        <dbReference type="Proteomes" id="UP001153712"/>
    </source>
</evidence>
<reference evidence="2" key="1">
    <citation type="submission" date="2022-01" db="EMBL/GenBank/DDBJ databases">
        <authorList>
            <person name="King R."/>
        </authorList>
    </citation>
    <scope>NUCLEOTIDE SEQUENCE</scope>
</reference>
<protein>
    <submittedName>
        <fullName evidence="2">Uncharacterized protein</fullName>
    </submittedName>
</protein>
<accession>A0A9P0DXU1</accession>
<keyword evidence="1" id="KW-0732">Signal</keyword>
<gene>
    <name evidence="2" type="ORF">PHYEVI_LOCUS6644</name>
</gene>
<organism evidence="2 3">
    <name type="scientific">Phyllotreta striolata</name>
    <name type="common">Striped flea beetle</name>
    <name type="synonym">Crioceris striolata</name>
    <dbReference type="NCBI Taxonomy" id="444603"/>
    <lineage>
        <taxon>Eukaryota</taxon>
        <taxon>Metazoa</taxon>
        <taxon>Ecdysozoa</taxon>
        <taxon>Arthropoda</taxon>
        <taxon>Hexapoda</taxon>
        <taxon>Insecta</taxon>
        <taxon>Pterygota</taxon>
        <taxon>Neoptera</taxon>
        <taxon>Endopterygota</taxon>
        <taxon>Coleoptera</taxon>
        <taxon>Polyphaga</taxon>
        <taxon>Cucujiformia</taxon>
        <taxon>Chrysomeloidea</taxon>
        <taxon>Chrysomelidae</taxon>
        <taxon>Galerucinae</taxon>
        <taxon>Alticini</taxon>
        <taxon>Phyllotreta</taxon>
    </lineage>
</organism>
<dbReference type="Proteomes" id="UP001153712">
    <property type="component" value="Chromosome 3"/>
</dbReference>
<evidence type="ECO:0000313" key="2">
    <source>
        <dbReference type="EMBL" id="CAH1181656.1"/>
    </source>
</evidence>
<dbReference type="OrthoDB" id="6694653at2759"/>
<keyword evidence="3" id="KW-1185">Reference proteome</keyword>
<feature type="chain" id="PRO_5040238325" evidence="1">
    <location>
        <begin position="21"/>
        <end position="125"/>
    </location>
</feature>